<keyword evidence="7" id="KW-1185">Reference proteome</keyword>
<dbReference type="GO" id="GO:0005829">
    <property type="term" value="C:cytosol"/>
    <property type="evidence" value="ECO:0007669"/>
    <property type="project" value="UniProtKB-SubCell"/>
</dbReference>
<dbReference type="Pfam" id="PF02561">
    <property type="entry name" value="FliS"/>
    <property type="match status" value="1"/>
</dbReference>
<organism evidence="6 7">
    <name type="scientific">Pacificimonas flava</name>
    <dbReference type="NCBI Taxonomy" id="1234595"/>
    <lineage>
        <taxon>Bacteria</taxon>
        <taxon>Pseudomonadati</taxon>
        <taxon>Pseudomonadota</taxon>
        <taxon>Alphaproteobacteria</taxon>
        <taxon>Sphingomonadales</taxon>
        <taxon>Sphingosinicellaceae</taxon>
        <taxon>Pacificimonas</taxon>
    </lineage>
</organism>
<evidence type="ECO:0000313" key="7">
    <source>
        <dbReference type="Proteomes" id="UP000011717"/>
    </source>
</evidence>
<gene>
    <name evidence="6" type="ORF">C725_0122</name>
</gene>
<protein>
    <submittedName>
        <fullName evidence="6">Flagellar biosynthesis protein FliS</fullName>
    </submittedName>
</protein>
<keyword evidence="5" id="KW-0143">Chaperone</keyword>
<evidence type="ECO:0000256" key="5">
    <source>
        <dbReference type="ARBA" id="ARBA00023186"/>
    </source>
</evidence>
<proteinExistence type="inferred from homology"/>
<keyword evidence="6" id="KW-0282">Flagellum</keyword>
<dbReference type="RefSeq" id="WP_008599501.1">
    <property type="nucleotide sequence ID" value="NZ_AMRV01000001.1"/>
</dbReference>
<dbReference type="GO" id="GO:0044780">
    <property type="term" value="P:bacterial-type flagellum assembly"/>
    <property type="evidence" value="ECO:0007669"/>
    <property type="project" value="InterPro"/>
</dbReference>
<keyword evidence="6" id="KW-0966">Cell projection</keyword>
<keyword evidence="3" id="KW-0963">Cytoplasm</keyword>
<evidence type="ECO:0000256" key="1">
    <source>
        <dbReference type="ARBA" id="ARBA00004514"/>
    </source>
</evidence>
<dbReference type="PANTHER" id="PTHR34773">
    <property type="entry name" value="FLAGELLAR SECRETION CHAPERONE FLIS"/>
    <property type="match status" value="1"/>
</dbReference>
<keyword evidence="6" id="KW-0969">Cilium</keyword>
<comment type="caution">
    <text evidence="6">The sequence shown here is derived from an EMBL/GenBank/DDBJ whole genome shotgun (WGS) entry which is preliminary data.</text>
</comment>
<comment type="subcellular location">
    <subcellularLocation>
        <location evidence="1">Cytoplasm</location>
        <location evidence="1">Cytosol</location>
    </subcellularLocation>
</comment>
<dbReference type="GO" id="GO:0071973">
    <property type="term" value="P:bacterial-type flagellum-dependent cell motility"/>
    <property type="evidence" value="ECO:0007669"/>
    <property type="project" value="TreeGrafter"/>
</dbReference>
<dbReference type="Gene3D" id="1.20.120.340">
    <property type="entry name" value="Flagellar protein FliS"/>
    <property type="match status" value="1"/>
</dbReference>
<sequence length="128" mass="13928">MYSVKQAANFYTDRGREASVAGATPHQLVKIMFDELESVLGALVHLNSPELRERRVAAANRAVTILYGLSSTLDFERGGRIAEDLQAIYDYAIRRIQAGISGTADEGVFAEVAGLIGEIAGAWTEIRQ</sequence>
<dbReference type="NCBIfam" id="TIGR00208">
    <property type="entry name" value="fliS"/>
    <property type="match status" value="1"/>
</dbReference>
<dbReference type="InterPro" id="IPR003713">
    <property type="entry name" value="FliS"/>
</dbReference>
<dbReference type="CDD" id="cd16098">
    <property type="entry name" value="FliS"/>
    <property type="match status" value="1"/>
</dbReference>
<dbReference type="EMBL" id="AMRV01000001">
    <property type="protein sequence ID" value="EMD84192.1"/>
    <property type="molecule type" value="Genomic_DNA"/>
</dbReference>
<dbReference type="Proteomes" id="UP000011717">
    <property type="component" value="Unassembled WGS sequence"/>
</dbReference>
<dbReference type="SUPFAM" id="SSF101116">
    <property type="entry name" value="Flagellar export chaperone FliS"/>
    <property type="match status" value="1"/>
</dbReference>
<dbReference type="InterPro" id="IPR036584">
    <property type="entry name" value="FliS_sf"/>
</dbReference>
<keyword evidence="4" id="KW-1005">Bacterial flagellum biogenesis</keyword>
<reference evidence="6 7" key="1">
    <citation type="journal article" date="2013" name="Genome Announc.">
        <title>Draft Genome Sequence of Strain JLT2015T, Belonging to the Family Sphingomonadaceae of the Alphaproteobacteria.</title>
        <authorList>
            <person name="Tang K."/>
            <person name="Liu K."/>
            <person name="Li S."/>
            <person name="Jiao N."/>
        </authorList>
    </citation>
    <scope>NUCLEOTIDE SEQUENCE [LARGE SCALE GENOMIC DNA]</scope>
    <source>
        <strain evidence="6 7">JLT2015</strain>
    </source>
</reference>
<dbReference type="AlphaFoldDB" id="M2U887"/>
<evidence type="ECO:0000256" key="2">
    <source>
        <dbReference type="ARBA" id="ARBA00008787"/>
    </source>
</evidence>
<accession>M2U887</accession>
<comment type="similarity">
    <text evidence="2">Belongs to the FliS family.</text>
</comment>
<evidence type="ECO:0000256" key="3">
    <source>
        <dbReference type="ARBA" id="ARBA00022490"/>
    </source>
</evidence>
<evidence type="ECO:0000256" key="4">
    <source>
        <dbReference type="ARBA" id="ARBA00022795"/>
    </source>
</evidence>
<evidence type="ECO:0000313" key="6">
    <source>
        <dbReference type="EMBL" id="EMD84192.1"/>
    </source>
</evidence>
<name>M2U887_9SPHN</name>
<dbReference type="PANTHER" id="PTHR34773:SF1">
    <property type="entry name" value="FLAGELLAR SECRETION CHAPERONE FLIS"/>
    <property type="match status" value="1"/>
</dbReference>